<reference evidence="4" key="1">
    <citation type="submission" date="2016-02" db="EMBL/GenBank/DDBJ databases">
        <authorList>
            <person name="Wen L."/>
            <person name="He K."/>
            <person name="Yang H."/>
        </authorList>
    </citation>
    <scope>NUCLEOTIDE SEQUENCE [LARGE SCALE GENOMIC DNA]</scope>
    <source>
        <strain evidence="4">JCM 15929</strain>
    </source>
</reference>
<feature type="compositionally biased region" description="Pro residues" evidence="1">
    <location>
        <begin position="66"/>
        <end position="75"/>
    </location>
</feature>
<dbReference type="STRING" id="239498.AXK60_10650"/>
<dbReference type="EMBL" id="LSRF01000056">
    <property type="protein sequence ID" value="KXP06531.1"/>
    <property type="molecule type" value="Genomic_DNA"/>
</dbReference>
<dbReference type="RefSeq" id="WP_068572200.1">
    <property type="nucleotide sequence ID" value="NZ_LSRF01000056.1"/>
</dbReference>
<dbReference type="OrthoDB" id="4380755at2"/>
<evidence type="ECO:0000313" key="4">
    <source>
        <dbReference type="Proteomes" id="UP000070258"/>
    </source>
</evidence>
<feature type="transmembrane region" description="Helical" evidence="2">
    <location>
        <begin position="82"/>
        <end position="106"/>
    </location>
</feature>
<evidence type="ECO:0000313" key="3">
    <source>
        <dbReference type="EMBL" id="KXP06531.1"/>
    </source>
</evidence>
<feature type="region of interest" description="Disordered" evidence="1">
    <location>
        <begin position="1"/>
        <end position="77"/>
    </location>
</feature>
<dbReference type="AlphaFoldDB" id="A0A138A7W3"/>
<organism evidence="3 4">
    <name type="scientific">Tsukamurella pseudospumae</name>
    <dbReference type="NCBI Taxonomy" id="239498"/>
    <lineage>
        <taxon>Bacteria</taxon>
        <taxon>Bacillati</taxon>
        <taxon>Actinomycetota</taxon>
        <taxon>Actinomycetes</taxon>
        <taxon>Mycobacteriales</taxon>
        <taxon>Tsukamurellaceae</taxon>
        <taxon>Tsukamurella</taxon>
    </lineage>
</organism>
<keyword evidence="2" id="KW-0812">Transmembrane</keyword>
<gene>
    <name evidence="3" type="ORF">AXK60_10650</name>
</gene>
<keyword evidence="2" id="KW-1133">Transmembrane helix</keyword>
<accession>A0A138A7W3</accession>
<sequence>MNPNPPSNPGGYPGQDPSDPHEQTQLRPTWQSGENAQYGAPSNPQYPAQPAFVTPGPQGLQGPGAPGFPPGPGAPKKPRPGWLIPALIGGGAVLLVIVLIAGIAIVKSVGGGGGDTGSPGATVKSYFAALQAGDAKKALSYGKEAPASTELLTDEILRKQRDLAPIKDLKIVSESGGYMGTVHLTVTIGEVAYDEELSLEKVGDDWKLATAAVQLKPYSSYDSDKKNVTILGKPLPASGVVYAFPGALDLGSANKNLVPQDSKISVGDNKGQAPVKGLSRFGSGSSFTIAFGLSDAAKASVRQQITAKYSACAASKDGYPSGCPQSDFSGEKGTYTWTAPNANDIDLSGDVRDGRLSLSGSQVWTFTATGRDGAPITGSDSGYVSSTVTVTLDAVSVSGR</sequence>
<evidence type="ECO:0000256" key="1">
    <source>
        <dbReference type="SAM" id="MobiDB-lite"/>
    </source>
</evidence>
<evidence type="ECO:0000256" key="2">
    <source>
        <dbReference type="SAM" id="Phobius"/>
    </source>
</evidence>
<proteinExistence type="predicted"/>
<feature type="compositionally biased region" description="Polar residues" evidence="1">
    <location>
        <begin position="25"/>
        <end position="46"/>
    </location>
</feature>
<keyword evidence="2" id="KW-0472">Membrane</keyword>
<name>A0A138A7W3_9ACTN</name>
<dbReference type="Proteomes" id="UP000070258">
    <property type="component" value="Unassembled WGS sequence"/>
</dbReference>
<comment type="caution">
    <text evidence="3">The sequence shown here is derived from an EMBL/GenBank/DDBJ whole genome shotgun (WGS) entry which is preliminary data.</text>
</comment>
<protein>
    <submittedName>
        <fullName evidence="3">Uncharacterized protein</fullName>
    </submittedName>
</protein>